<feature type="domain" description="HAMP" evidence="11">
    <location>
        <begin position="190"/>
        <end position="242"/>
    </location>
</feature>
<evidence type="ECO:0000256" key="1">
    <source>
        <dbReference type="ARBA" id="ARBA00000085"/>
    </source>
</evidence>
<evidence type="ECO:0000256" key="6">
    <source>
        <dbReference type="ARBA" id="ARBA00023012"/>
    </source>
</evidence>
<evidence type="ECO:0000256" key="2">
    <source>
        <dbReference type="ARBA" id="ARBA00012438"/>
    </source>
</evidence>
<name>A0A972VTL6_9GAMM</name>
<dbReference type="CDD" id="cd00130">
    <property type="entry name" value="PAS"/>
    <property type="match status" value="1"/>
</dbReference>
<evidence type="ECO:0000256" key="5">
    <source>
        <dbReference type="ARBA" id="ARBA00022777"/>
    </source>
</evidence>
<dbReference type="GO" id="GO:0000155">
    <property type="term" value="F:phosphorelay sensor kinase activity"/>
    <property type="evidence" value="ECO:0007669"/>
    <property type="project" value="InterPro"/>
</dbReference>
<dbReference type="CDD" id="cd06225">
    <property type="entry name" value="HAMP"/>
    <property type="match status" value="1"/>
</dbReference>
<proteinExistence type="predicted"/>
<dbReference type="InterPro" id="IPR003661">
    <property type="entry name" value="HisK_dim/P_dom"/>
</dbReference>
<dbReference type="SMART" id="SM00304">
    <property type="entry name" value="HAMP"/>
    <property type="match status" value="1"/>
</dbReference>
<keyword evidence="6" id="KW-0902">Two-component regulatory system</keyword>
<evidence type="ECO:0000256" key="7">
    <source>
        <dbReference type="ARBA" id="ARBA00023136"/>
    </source>
</evidence>
<dbReference type="SUPFAM" id="SSF158472">
    <property type="entry name" value="HAMP domain-like"/>
    <property type="match status" value="1"/>
</dbReference>
<evidence type="ECO:0000256" key="3">
    <source>
        <dbReference type="ARBA" id="ARBA00022553"/>
    </source>
</evidence>
<dbReference type="GO" id="GO:0000156">
    <property type="term" value="F:phosphorelay response regulator activity"/>
    <property type="evidence" value="ECO:0007669"/>
    <property type="project" value="TreeGrafter"/>
</dbReference>
<feature type="transmembrane region" description="Helical" evidence="8">
    <location>
        <begin position="6"/>
        <end position="28"/>
    </location>
</feature>
<dbReference type="CDD" id="cd00082">
    <property type="entry name" value="HisKA"/>
    <property type="match status" value="1"/>
</dbReference>
<dbReference type="PROSITE" id="PS50112">
    <property type="entry name" value="PAS"/>
    <property type="match status" value="1"/>
</dbReference>
<keyword evidence="4" id="KW-0808">Transferase</keyword>
<dbReference type="PROSITE" id="PS50109">
    <property type="entry name" value="HIS_KIN"/>
    <property type="match status" value="1"/>
</dbReference>
<dbReference type="PANTHER" id="PTHR42878:SF12">
    <property type="entry name" value="SENSOR HISTIDINE KINASE YCBM"/>
    <property type="match status" value="1"/>
</dbReference>
<evidence type="ECO:0000313" key="13">
    <source>
        <dbReference type="Proteomes" id="UP000754644"/>
    </source>
</evidence>
<keyword evidence="5" id="KW-0418">Kinase</keyword>
<feature type="non-terminal residue" evidence="12">
    <location>
        <position position="449"/>
    </location>
</feature>
<dbReference type="GO" id="GO:0007234">
    <property type="term" value="P:osmosensory signaling via phosphorelay pathway"/>
    <property type="evidence" value="ECO:0007669"/>
    <property type="project" value="TreeGrafter"/>
</dbReference>
<protein>
    <recommendedName>
        <fullName evidence="2">histidine kinase</fullName>
        <ecNumber evidence="2">2.7.13.3</ecNumber>
    </recommendedName>
</protein>
<keyword evidence="7 8" id="KW-0472">Membrane</keyword>
<dbReference type="InterPro" id="IPR036097">
    <property type="entry name" value="HisK_dim/P_sf"/>
</dbReference>
<dbReference type="AlphaFoldDB" id="A0A972VTL6"/>
<dbReference type="InterPro" id="IPR000014">
    <property type="entry name" value="PAS"/>
</dbReference>
<dbReference type="EC" id="2.7.13.3" evidence="2"/>
<feature type="domain" description="PAS" evidence="10">
    <location>
        <begin position="247"/>
        <end position="291"/>
    </location>
</feature>
<dbReference type="InterPro" id="IPR035965">
    <property type="entry name" value="PAS-like_dom_sf"/>
</dbReference>
<evidence type="ECO:0000259" key="9">
    <source>
        <dbReference type="PROSITE" id="PS50109"/>
    </source>
</evidence>
<dbReference type="InterPro" id="IPR050351">
    <property type="entry name" value="BphY/WalK/GraS-like"/>
</dbReference>
<dbReference type="SUPFAM" id="SSF47384">
    <property type="entry name" value="Homodimeric domain of signal transducing histidine kinase"/>
    <property type="match status" value="1"/>
</dbReference>
<sequence>MLRSRFLWQLYGAFGLTILVCTLIFGFFTSSQVQKDARQQVHAGLLAEAAILRLMFTDDLVNSTPIKMQKVTELFEKSQTRVTVIDQQGVVLADNRESPSLMDNHSQRPEIIQARLSGVGDSERYSKTVGKNLLYVALRIESANATLGYVRVAVPMKAVEAQLAGLRNQILISVLVITGLFLVFGFFLTRIFTRPIIEITGIATRMADGELSLRLARFRRDEIGELGAALNNLAQGAEDRIVALTNSRDEIAAVLSGLNEGVIAVDPKQRIVHINSAARQMLNLERHDLAGLPLWELVRDSELCDAVDACMSEQNNVNGVVKREGRTLGLSVLLMRNQTMNSPIGAIVVLENVTEVMRLQQIRTDFVANASHELKTPIAAIRGFAETIIDDPGMEDDIRLHFIDRIRSQAARLDNIVQDLIQLSRVDSPVKVQLDSDINLSSLLQQVFK</sequence>
<reference evidence="12" key="1">
    <citation type="submission" date="2020-05" db="EMBL/GenBank/DDBJ databases">
        <title>Sulfur intermediates as new biogeochemical hubs in an aquatic model microbial ecosystem.</title>
        <authorList>
            <person name="Vigneron A."/>
        </authorList>
    </citation>
    <scope>NUCLEOTIDE SEQUENCE</scope>
    <source>
        <strain evidence="12">Bin.250</strain>
    </source>
</reference>
<feature type="domain" description="Histidine kinase" evidence="9">
    <location>
        <begin position="369"/>
        <end position="449"/>
    </location>
</feature>
<evidence type="ECO:0000259" key="10">
    <source>
        <dbReference type="PROSITE" id="PS50112"/>
    </source>
</evidence>
<evidence type="ECO:0000313" key="12">
    <source>
        <dbReference type="EMBL" id="NQV64038.1"/>
    </source>
</evidence>
<dbReference type="GO" id="GO:0030295">
    <property type="term" value="F:protein kinase activator activity"/>
    <property type="evidence" value="ECO:0007669"/>
    <property type="project" value="TreeGrafter"/>
</dbReference>
<dbReference type="PROSITE" id="PS50885">
    <property type="entry name" value="HAMP"/>
    <property type="match status" value="1"/>
</dbReference>
<keyword evidence="8" id="KW-0812">Transmembrane</keyword>
<gene>
    <name evidence="12" type="ORF">HQ497_01620</name>
</gene>
<keyword evidence="8" id="KW-1133">Transmembrane helix</keyword>
<dbReference type="Proteomes" id="UP000754644">
    <property type="component" value="Unassembled WGS sequence"/>
</dbReference>
<comment type="catalytic activity">
    <reaction evidence="1">
        <text>ATP + protein L-histidine = ADP + protein N-phospho-L-histidine.</text>
        <dbReference type="EC" id="2.7.13.3"/>
    </reaction>
</comment>
<dbReference type="Pfam" id="PF16736">
    <property type="entry name" value="sCache_like"/>
    <property type="match status" value="1"/>
</dbReference>
<organism evidence="12 13">
    <name type="scientific">SAR86 cluster bacterium</name>
    <dbReference type="NCBI Taxonomy" id="2030880"/>
    <lineage>
        <taxon>Bacteria</taxon>
        <taxon>Pseudomonadati</taxon>
        <taxon>Pseudomonadota</taxon>
        <taxon>Gammaproteobacteria</taxon>
        <taxon>SAR86 cluster</taxon>
    </lineage>
</organism>
<dbReference type="FunFam" id="1.10.287.130:FF:000001">
    <property type="entry name" value="Two-component sensor histidine kinase"/>
    <property type="match status" value="1"/>
</dbReference>
<dbReference type="EMBL" id="JABMOJ010000059">
    <property type="protein sequence ID" value="NQV64038.1"/>
    <property type="molecule type" value="Genomic_DNA"/>
</dbReference>
<keyword evidence="3" id="KW-0597">Phosphoprotein</keyword>
<dbReference type="InterPro" id="IPR031967">
    <property type="entry name" value="PhoR_single_Cache-like_dom"/>
</dbReference>
<dbReference type="GO" id="GO:0016020">
    <property type="term" value="C:membrane"/>
    <property type="evidence" value="ECO:0007669"/>
    <property type="project" value="UniProtKB-SubCell"/>
</dbReference>
<evidence type="ECO:0000259" key="11">
    <source>
        <dbReference type="PROSITE" id="PS50885"/>
    </source>
</evidence>
<dbReference type="InterPro" id="IPR005467">
    <property type="entry name" value="His_kinase_dom"/>
</dbReference>
<dbReference type="Pfam" id="PF08448">
    <property type="entry name" value="PAS_4"/>
    <property type="match status" value="1"/>
</dbReference>
<evidence type="ECO:0000256" key="4">
    <source>
        <dbReference type="ARBA" id="ARBA00022679"/>
    </source>
</evidence>
<dbReference type="SUPFAM" id="SSF55785">
    <property type="entry name" value="PYP-like sensor domain (PAS domain)"/>
    <property type="match status" value="1"/>
</dbReference>
<dbReference type="SMART" id="SM00388">
    <property type="entry name" value="HisKA"/>
    <property type="match status" value="1"/>
</dbReference>
<dbReference type="Pfam" id="PF00672">
    <property type="entry name" value="HAMP"/>
    <property type="match status" value="1"/>
</dbReference>
<dbReference type="Pfam" id="PF00512">
    <property type="entry name" value="HisKA"/>
    <property type="match status" value="1"/>
</dbReference>
<dbReference type="PANTHER" id="PTHR42878">
    <property type="entry name" value="TWO-COMPONENT HISTIDINE KINASE"/>
    <property type="match status" value="1"/>
</dbReference>
<dbReference type="InterPro" id="IPR003660">
    <property type="entry name" value="HAMP_dom"/>
</dbReference>
<comment type="caution">
    <text evidence="12">The sequence shown here is derived from an EMBL/GenBank/DDBJ whole genome shotgun (WGS) entry which is preliminary data.</text>
</comment>
<dbReference type="Gene3D" id="1.10.287.130">
    <property type="match status" value="1"/>
</dbReference>
<feature type="transmembrane region" description="Helical" evidence="8">
    <location>
        <begin position="170"/>
        <end position="188"/>
    </location>
</feature>
<dbReference type="Gene3D" id="3.30.450.20">
    <property type="entry name" value="PAS domain"/>
    <property type="match status" value="2"/>
</dbReference>
<dbReference type="Gene3D" id="6.10.340.10">
    <property type="match status" value="1"/>
</dbReference>
<dbReference type="InterPro" id="IPR013656">
    <property type="entry name" value="PAS_4"/>
</dbReference>
<dbReference type="SMART" id="SM00091">
    <property type="entry name" value="PAS"/>
    <property type="match status" value="1"/>
</dbReference>
<accession>A0A972VTL6</accession>
<evidence type="ECO:0000256" key="8">
    <source>
        <dbReference type="SAM" id="Phobius"/>
    </source>
</evidence>